<accession>E8R201</accession>
<feature type="compositionally biased region" description="Polar residues" evidence="1">
    <location>
        <begin position="154"/>
        <end position="163"/>
    </location>
</feature>
<reference evidence="2 3" key="2">
    <citation type="journal article" date="2011" name="Stand. Genomic Sci.">
        <title>Complete genome sequence of Isosphaera pallida type strain (IS1B).</title>
        <authorList>
            <consortium name="US DOE Joint Genome Institute (JGI-PGF)"/>
            <person name="Goker M."/>
            <person name="Cleland D."/>
            <person name="Saunders E."/>
            <person name="Lapidus A."/>
            <person name="Nolan M."/>
            <person name="Lucas S."/>
            <person name="Hammon N."/>
            <person name="Deshpande S."/>
            <person name="Cheng J.F."/>
            <person name="Tapia R."/>
            <person name="Han C."/>
            <person name="Goodwin L."/>
            <person name="Pitluck S."/>
            <person name="Liolios K."/>
            <person name="Pagani I."/>
            <person name="Ivanova N."/>
            <person name="Mavromatis K."/>
            <person name="Pati A."/>
            <person name="Chen A."/>
            <person name="Palaniappan K."/>
            <person name="Land M."/>
            <person name="Hauser L."/>
            <person name="Chang Y.J."/>
            <person name="Jeffries C.D."/>
            <person name="Detter J.C."/>
            <person name="Beck B."/>
            <person name="Woyke T."/>
            <person name="Bristow J."/>
            <person name="Eisen J.A."/>
            <person name="Markowitz V."/>
            <person name="Hugenholtz P."/>
            <person name="Kyrpides N.C."/>
            <person name="Klenk H.P."/>
        </authorList>
    </citation>
    <scope>NUCLEOTIDE SEQUENCE [LARGE SCALE GENOMIC DNA]</scope>
    <source>
        <strain evidence="3">ATCC 43644 / DSM 9630 / IS1B</strain>
    </source>
</reference>
<dbReference type="RefSeq" id="WP_013564721.1">
    <property type="nucleotide sequence ID" value="NC_014962.1"/>
</dbReference>
<feature type="compositionally biased region" description="Polar residues" evidence="1">
    <location>
        <begin position="184"/>
        <end position="204"/>
    </location>
</feature>
<dbReference type="AlphaFoldDB" id="E8R201"/>
<proteinExistence type="predicted"/>
<name>E8R201_ISOPI</name>
<dbReference type="InParanoid" id="E8R201"/>
<dbReference type="Proteomes" id="UP000008631">
    <property type="component" value="Chromosome"/>
</dbReference>
<evidence type="ECO:0000313" key="3">
    <source>
        <dbReference type="Proteomes" id="UP000008631"/>
    </source>
</evidence>
<evidence type="ECO:0000256" key="1">
    <source>
        <dbReference type="SAM" id="MobiDB-lite"/>
    </source>
</evidence>
<feature type="compositionally biased region" description="Basic and acidic residues" evidence="1">
    <location>
        <begin position="116"/>
        <end position="126"/>
    </location>
</feature>
<protein>
    <submittedName>
        <fullName evidence="2">Uncharacterized protein</fullName>
    </submittedName>
</protein>
<feature type="region of interest" description="Disordered" evidence="1">
    <location>
        <begin position="76"/>
        <end position="204"/>
    </location>
</feature>
<dbReference type="HOGENOM" id="CLU_1341751_0_0_0"/>
<reference key="1">
    <citation type="submission" date="2010-11" db="EMBL/GenBank/DDBJ databases">
        <title>The complete sequence of chromosome of Isophaera pallida ATCC 43644.</title>
        <authorList>
            <consortium name="US DOE Joint Genome Institute (JGI-PGF)"/>
            <person name="Lucas S."/>
            <person name="Copeland A."/>
            <person name="Lapidus A."/>
            <person name="Bruce D."/>
            <person name="Goodwin L."/>
            <person name="Pitluck S."/>
            <person name="Kyrpides N."/>
            <person name="Mavromatis K."/>
            <person name="Pagani I."/>
            <person name="Ivanova N."/>
            <person name="Saunders E."/>
            <person name="Brettin T."/>
            <person name="Detter J.C."/>
            <person name="Han C."/>
            <person name="Tapia R."/>
            <person name="Land M."/>
            <person name="Hauser L."/>
            <person name="Markowitz V."/>
            <person name="Cheng J.-F."/>
            <person name="Hugenholtz P."/>
            <person name="Woyke T."/>
            <person name="Wu D."/>
            <person name="Eisen J.A."/>
        </authorList>
    </citation>
    <scope>NUCLEOTIDE SEQUENCE</scope>
    <source>
        <strain>ATCC 43644</strain>
    </source>
</reference>
<dbReference type="KEGG" id="ipa:Isop_1851"/>
<evidence type="ECO:0000313" key="2">
    <source>
        <dbReference type="EMBL" id="ADV62433.1"/>
    </source>
</evidence>
<dbReference type="EMBL" id="CP002353">
    <property type="protein sequence ID" value="ADV62433.1"/>
    <property type="molecule type" value="Genomic_DNA"/>
</dbReference>
<sequence length="204" mass="21300">MNPASSSVFPQLAIRRPGRRGLALALVGLVLPLVGLGCRNNACMTCGGGGLFSRQRPIFLDGGSVIRGGTIGESLSVPGSSGSSVISEPALDPSTTSSSSYSSATPSTKSTPTLPSRDEEIELKPLDEDETPPIPDELPSFDDLKSRSGGEPSLNPNRVNGTTSRSSSNSNSNSNSNRRPTEYRQPTASATVPSSSFRFASQRD</sequence>
<feature type="compositionally biased region" description="Low complexity" evidence="1">
    <location>
        <begin position="164"/>
        <end position="178"/>
    </location>
</feature>
<feature type="compositionally biased region" description="Low complexity" evidence="1">
    <location>
        <begin position="76"/>
        <end position="115"/>
    </location>
</feature>
<organism evidence="2 3">
    <name type="scientific">Isosphaera pallida (strain ATCC 43644 / DSM 9630 / IS1B)</name>
    <dbReference type="NCBI Taxonomy" id="575540"/>
    <lineage>
        <taxon>Bacteria</taxon>
        <taxon>Pseudomonadati</taxon>
        <taxon>Planctomycetota</taxon>
        <taxon>Planctomycetia</taxon>
        <taxon>Isosphaerales</taxon>
        <taxon>Isosphaeraceae</taxon>
        <taxon>Isosphaera</taxon>
    </lineage>
</organism>
<gene>
    <name evidence="2" type="ordered locus">Isop_1851</name>
</gene>
<keyword evidence="3" id="KW-1185">Reference proteome</keyword>